<accession>A0AAV6YVU7</accession>
<dbReference type="GO" id="GO:0005576">
    <property type="term" value="C:extracellular region"/>
    <property type="evidence" value="ECO:0007669"/>
    <property type="project" value="UniProtKB-SubCell"/>
</dbReference>
<dbReference type="PROSITE" id="PS50835">
    <property type="entry name" value="IG_LIKE"/>
    <property type="match status" value="1"/>
</dbReference>
<protein>
    <recommendedName>
        <fullName evidence="3">Beta-2-microglobulin</fullName>
    </recommendedName>
</protein>
<sequence>EPPTVNVYTQTPLEFGERNTLICHCSGFHPPRLEMQLLRNGEDIASCKQTDLSFGRDWTYYLSKFVEIHPKEGETYECRVSHNEGEAKTYKL</sequence>
<evidence type="ECO:0000256" key="4">
    <source>
        <dbReference type="ARBA" id="ARBA00022451"/>
    </source>
</evidence>
<evidence type="ECO:0000313" key="9">
    <source>
        <dbReference type="EMBL" id="KAG8541479.1"/>
    </source>
</evidence>
<keyword evidence="10" id="KW-1185">Reference proteome</keyword>
<dbReference type="Gene3D" id="2.60.40.10">
    <property type="entry name" value="Immunoglobulins"/>
    <property type="match status" value="1"/>
</dbReference>
<dbReference type="InterPro" id="IPR003597">
    <property type="entry name" value="Ig_C1-set"/>
</dbReference>
<name>A0AAV6YVU7_ENGPU</name>
<comment type="similarity">
    <text evidence="2">Belongs to the beta-2-microglobulin family.</text>
</comment>
<dbReference type="EMBL" id="WNYA01007455">
    <property type="protein sequence ID" value="KAG8541479.1"/>
    <property type="molecule type" value="Genomic_DNA"/>
</dbReference>
<dbReference type="GO" id="GO:0042612">
    <property type="term" value="C:MHC class I protein complex"/>
    <property type="evidence" value="ECO:0007669"/>
    <property type="project" value="UniProtKB-KW"/>
</dbReference>
<comment type="caution">
    <text evidence="9">The sequence shown here is derived from an EMBL/GenBank/DDBJ whole genome shotgun (WGS) entry which is preliminary data.</text>
</comment>
<dbReference type="AlphaFoldDB" id="A0AAV6YVU7"/>
<evidence type="ECO:0000313" key="10">
    <source>
        <dbReference type="Proteomes" id="UP000824782"/>
    </source>
</evidence>
<dbReference type="Proteomes" id="UP000824782">
    <property type="component" value="Unassembled WGS sequence"/>
</dbReference>
<organism evidence="9 10">
    <name type="scientific">Engystomops pustulosus</name>
    <name type="common">Tungara frog</name>
    <name type="synonym">Physalaemus pustulosus</name>
    <dbReference type="NCBI Taxonomy" id="76066"/>
    <lineage>
        <taxon>Eukaryota</taxon>
        <taxon>Metazoa</taxon>
        <taxon>Chordata</taxon>
        <taxon>Craniata</taxon>
        <taxon>Vertebrata</taxon>
        <taxon>Euteleostomi</taxon>
        <taxon>Amphibia</taxon>
        <taxon>Batrachia</taxon>
        <taxon>Anura</taxon>
        <taxon>Neobatrachia</taxon>
        <taxon>Hyloidea</taxon>
        <taxon>Leptodactylidae</taxon>
        <taxon>Leiuperinae</taxon>
        <taxon>Engystomops</taxon>
    </lineage>
</organism>
<evidence type="ECO:0000256" key="5">
    <source>
        <dbReference type="ARBA" id="ARBA00022525"/>
    </source>
</evidence>
<feature type="domain" description="Ig-like" evidence="8">
    <location>
        <begin position="2"/>
        <end position="92"/>
    </location>
</feature>
<comment type="subcellular location">
    <subcellularLocation>
        <location evidence="1">Secreted</location>
    </subcellularLocation>
</comment>
<keyword evidence="7" id="KW-0393">Immunoglobulin domain</keyword>
<evidence type="ECO:0000256" key="3">
    <source>
        <dbReference type="ARBA" id="ARBA00018767"/>
    </source>
</evidence>
<dbReference type="InterPro" id="IPR007110">
    <property type="entry name" value="Ig-like_dom"/>
</dbReference>
<evidence type="ECO:0000256" key="7">
    <source>
        <dbReference type="ARBA" id="ARBA00023319"/>
    </source>
</evidence>
<dbReference type="PANTHER" id="PTHR19944:SF62">
    <property type="entry name" value="BETA-2-MICROGLOBULIN"/>
    <property type="match status" value="1"/>
</dbReference>
<feature type="non-terminal residue" evidence="9">
    <location>
        <position position="92"/>
    </location>
</feature>
<dbReference type="GO" id="GO:0002474">
    <property type="term" value="P:antigen processing and presentation of peptide antigen via MHC class I"/>
    <property type="evidence" value="ECO:0007669"/>
    <property type="project" value="UniProtKB-KW"/>
</dbReference>
<dbReference type="InterPro" id="IPR003006">
    <property type="entry name" value="Ig/MHC_CS"/>
</dbReference>
<evidence type="ECO:0000256" key="1">
    <source>
        <dbReference type="ARBA" id="ARBA00004613"/>
    </source>
</evidence>
<dbReference type="InterPro" id="IPR036179">
    <property type="entry name" value="Ig-like_dom_sf"/>
</dbReference>
<dbReference type="Pfam" id="PF07654">
    <property type="entry name" value="C1-set"/>
    <property type="match status" value="1"/>
</dbReference>
<proteinExistence type="inferred from homology"/>
<evidence type="ECO:0000256" key="2">
    <source>
        <dbReference type="ARBA" id="ARBA00009564"/>
    </source>
</evidence>
<dbReference type="SMART" id="SM00407">
    <property type="entry name" value="IGc1"/>
    <property type="match status" value="1"/>
</dbReference>
<gene>
    <name evidence="9" type="ORF">GDO81_028940</name>
</gene>
<keyword evidence="6" id="KW-0391">Immunity</keyword>
<feature type="non-terminal residue" evidence="9">
    <location>
        <position position="1"/>
    </location>
</feature>
<evidence type="ECO:0000256" key="6">
    <source>
        <dbReference type="ARBA" id="ARBA00022859"/>
    </source>
</evidence>
<reference evidence="9" key="1">
    <citation type="thesis" date="2020" institute="ProQuest LLC" country="789 East Eisenhower Parkway, Ann Arbor, MI, USA">
        <title>Comparative Genomics and Chromosome Evolution.</title>
        <authorList>
            <person name="Mudd A.B."/>
        </authorList>
    </citation>
    <scope>NUCLEOTIDE SEQUENCE</scope>
    <source>
        <strain evidence="9">237g6f4</strain>
        <tissue evidence="9">Blood</tissue>
    </source>
</reference>
<dbReference type="InterPro" id="IPR050160">
    <property type="entry name" value="MHC/Immunoglobulin"/>
</dbReference>
<dbReference type="SUPFAM" id="SSF48726">
    <property type="entry name" value="Immunoglobulin"/>
    <property type="match status" value="1"/>
</dbReference>
<dbReference type="PANTHER" id="PTHR19944">
    <property type="entry name" value="MHC CLASS II-RELATED"/>
    <property type="match status" value="1"/>
</dbReference>
<evidence type="ECO:0000259" key="8">
    <source>
        <dbReference type="PROSITE" id="PS50835"/>
    </source>
</evidence>
<keyword evidence="5" id="KW-0964">Secreted</keyword>
<dbReference type="PROSITE" id="PS00290">
    <property type="entry name" value="IG_MHC"/>
    <property type="match status" value="1"/>
</dbReference>
<keyword evidence="4" id="KW-0490">MHC I</keyword>
<dbReference type="InterPro" id="IPR013783">
    <property type="entry name" value="Ig-like_fold"/>
</dbReference>